<name>A0ABP9YJT2_9FUNG</name>
<comment type="caution">
    <text evidence="1">The sequence shown here is derived from an EMBL/GenBank/DDBJ whole genome shotgun (WGS) entry which is preliminary data.</text>
</comment>
<organism evidence="1 2">
    <name type="scientific">Mucor flavus</name>
    <dbReference type="NCBI Taxonomy" id="439312"/>
    <lineage>
        <taxon>Eukaryota</taxon>
        <taxon>Fungi</taxon>
        <taxon>Fungi incertae sedis</taxon>
        <taxon>Mucoromycota</taxon>
        <taxon>Mucoromycotina</taxon>
        <taxon>Mucoromycetes</taxon>
        <taxon>Mucorales</taxon>
        <taxon>Mucorineae</taxon>
        <taxon>Mucoraceae</taxon>
        <taxon>Mucor</taxon>
    </lineage>
</organism>
<reference evidence="1 2" key="1">
    <citation type="submission" date="2024-04" db="EMBL/GenBank/DDBJ databases">
        <title>genome sequences of Mucor flavus KT1a and Helicostylum pulchrum KT1b strains isolated from the surface of a dry-aged beef.</title>
        <authorList>
            <person name="Toyotome T."/>
            <person name="Hosono M."/>
            <person name="Torimaru M."/>
            <person name="Fukuda K."/>
            <person name="Mikami N."/>
        </authorList>
    </citation>
    <scope>NUCLEOTIDE SEQUENCE [LARGE SCALE GENOMIC DNA]</scope>
    <source>
        <strain evidence="1 2">KT1a</strain>
    </source>
</reference>
<evidence type="ECO:0000313" key="1">
    <source>
        <dbReference type="EMBL" id="GAA5807108.1"/>
    </source>
</evidence>
<protein>
    <submittedName>
        <fullName evidence="1">Uncharacterized protein</fullName>
    </submittedName>
</protein>
<gene>
    <name evidence="1" type="ORF">MFLAVUS_000458</name>
</gene>
<dbReference type="EMBL" id="BAABUK010000002">
    <property type="protein sequence ID" value="GAA5807108.1"/>
    <property type="molecule type" value="Genomic_DNA"/>
</dbReference>
<evidence type="ECO:0000313" key="2">
    <source>
        <dbReference type="Proteomes" id="UP001473302"/>
    </source>
</evidence>
<accession>A0ABP9YJT2</accession>
<dbReference type="Proteomes" id="UP001473302">
    <property type="component" value="Unassembled WGS sequence"/>
</dbReference>
<keyword evidence="2" id="KW-1185">Reference proteome</keyword>
<proteinExistence type="predicted"/>
<sequence length="78" mass="8510">MASDELLQYKLPRDYKPGTDRISKIVVKNQFTIDLITTSLLSVSTGTYAAGDNAFIDGSECDILYLPRSADLANLPPS</sequence>